<evidence type="ECO:0000313" key="3">
    <source>
        <dbReference type="Proteomes" id="UP000221011"/>
    </source>
</evidence>
<keyword evidence="3" id="KW-1185">Reference proteome</keyword>
<dbReference type="CDD" id="cd02142">
    <property type="entry name" value="McbC_SagB-like_oxidoreductase"/>
    <property type="match status" value="1"/>
</dbReference>
<dbReference type="SUPFAM" id="SSF55469">
    <property type="entry name" value="FMN-dependent nitroreductase-like"/>
    <property type="match status" value="1"/>
</dbReference>
<dbReference type="PANTHER" id="PTHR43745">
    <property type="entry name" value="NITROREDUCTASE MJ1384-RELATED"/>
    <property type="match status" value="1"/>
</dbReference>
<organism evidence="2 3">
    <name type="scientific">Streptomyces formicae</name>
    <dbReference type="NCBI Taxonomy" id="1616117"/>
    <lineage>
        <taxon>Bacteria</taxon>
        <taxon>Bacillati</taxon>
        <taxon>Actinomycetota</taxon>
        <taxon>Actinomycetes</taxon>
        <taxon>Kitasatosporales</taxon>
        <taxon>Streptomycetaceae</taxon>
        <taxon>Streptomyces</taxon>
    </lineage>
</organism>
<dbReference type="InterPro" id="IPR000415">
    <property type="entry name" value="Nitroreductase-like"/>
</dbReference>
<gene>
    <name evidence="2" type="ORF">KY5_6488</name>
</gene>
<feature type="domain" description="Nitroreductase" evidence="1">
    <location>
        <begin position="170"/>
        <end position="347"/>
    </location>
</feature>
<dbReference type="Gene3D" id="3.40.109.10">
    <property type="entry name" value="NADH Oxidase"/>
    <property type="match status" value="1"/>
</dbReference>
<reference evidence="2 3" key="1">
    <citation type="submission" date="2017-08" db="EMBL/GenBank/DDBJ databases">
        <title>Complete Genome Sequence of Streptomyces formicae KY5, the formicamycin producer.</title>
        <authorList>
            <person name="Holmes N.A."/>
            <person name="Devine R."/>
            <person name="Qin Z."/>
            <person name="Seipke R.F."/>
            <person name="Wilkinson B."/>
            <person name="Hutchings M.I."/>
        </authorList>
    </citation>
    <scope>NUCLEOTIDE SEQUENCE [LARGE SCALE GENOMIC DNA]</scope>
    <source>
        <strain evidence="2 3">KY5</strain>
    </source>
</reference>
<dbReference type="EMBL" id="CP022685">
    <property type="protein sequence ID" value="ATL31506.1"/>
    <property type="molecule type" value="Genomic_DNA"/>
</dbReference>
<dbReference type="GO" id="GO:0016491">
    <property type="term" value="F:oxidoreductase activity"/>
    <property type="evidence" value="ECO:0007669"/>
    <property type="project" value="InterPro"/>
</dbReference>
<dbReference type="KEGG" id="sfk:KY5_6488"/>
<sequence length="356" mass="40604">MKYSLNEFMRIRLEERPVCDLLLEGRTFRLPDARCLPVLTGIEEPVDRDWLVARFSRELSRDTDDATEFVDRLVESRILRPADSEHPLMPEVRSWQQYGWTDALIFHCLTEGRPYSDVLGAQAPEPAGSVLAKRIAQQEVPPFWKHLPVPYQPLPPALDYPERDLADVLLSRRSHVAWSEQQLTAEQLSRVLRDANAPLLEMRCAAEQDYRTSPDVLMRNTYGDLETYVVVYDVVGLEPGIYHYAPDRHALGLVEAGDFRDRVRTAFVGQKSAGSGSCSLLISAVWERHMFRYANDPRAYRTVMTIMGQFAQRYLVAWTAFGFTTFPTPAHHPELTDALLGTDRFEESGIYLITAG</sequence>
<accession>A0A291QJ25</accession>
<protein>
    <recommendedName>
        <fullName evidence="1">Nitroreductase domain-containing protein</fullName>
    </recommendedName>
</protein>
<dbReference type="InterPro" id="IPR029479">
    <property type="entry name" value="Nitroreductase"/>
</dbReference>
<evidence type="ECO:0000259" key="1">
    <source>
        <dbReference type="Pfam" id="PF00881"/>
    </source>
</evidence>
<evidence type="ECO:0000313" key="2">
    <source>
        <dbReference type="EMBL" id="ATL31506.1"/>
    </source>
</evidence>
<name>A0A291QJ25_9ACTN</name>
<dbReference type="AlphaFoldDB" id="A0A291QJ25"/>
<proteinExistence type="predicted"/>
<dbReference type="Pfam" id="PF00881">
    <property type="entry name" value="Nitroreductase"/>
    <property type="match status" value="1"/>
</dbReference>
<dbReference type="PANTHER" id="PTHR43745:SF2">
    <property type="entry name" value="NITROREDUCTASE MJ1384-RELATED"/>
    <property type="match status" value="1"/>
</dbReference>
<dbReference type="InterPro" id="IPR052544">
    <property type="entry name" value="Bacteriocin_Proc_Enz"/>
</dbReference>
<dbReference type="Proteomes" id="UP000221011">
    <property type="component" value="Chromosome"/>
</dbReference>